<feature type="domain" description="NAD-dependent epimerase/dehydratase" evidence="3">
    <location>
        <begin position="17"/>
        <end position="205"/>
    </location>
</feature>
<dbReference type="Proteomes" id="UP001369815">
    <property type="component" value="Unassembled WGS sequence"/>
</dbReference>
<reference evidence="4 5" key="1">
    <citation type="journal article" date="2024" name="Front Chem Biol">
        <title>Unveiling the potential of Daldinia eschscholtzii MFLUCC 19-0629 through bioactivity and bioinformatics studies for enhanced sustainable agriculture production.</title>
        <authorList>
            <person name="Brooks S."/>
            <person name="Weaver J.A."/>
            <person name="Klomchit A."/>
            <person name="Alharthi S.A."/>
            <person name="Onlamun T."/>
            <person name="Nurani R."/>
            <person name="Vong T.K."/>
            <person name="Alberti F."/>
            <person name="Greco C."/>
        </authorList>
    </citation>
    <scope>NUCLEOTIDE SEQUENCE [LARGE SCALE GENOMIC DNA]</scope>
    <source>
        <strain evidence="4">MFLUCC 19-0629</strain>
    </source>
</reference>
<dbReference type="PANTHER" id="PTHR10366">
    <property type="entry name" value="NAD DEPENDENT EPIMERASE/DEHYDRATASE"/>
    <property type="match status" value="1"/>
</dbReference>
<name>A0AAX6MA87_9PEZI</name>
<dbReference type="InterPro" id="IPR036291">
    <property type="entry name" value="NAD(P)-bd_dom_sf"/>
</dbReference>
<evidence type="ECO:0000313" key="4">
    <source>
        <dbReference type="EMBL" id="KAK6949297.1"/>
    </source>
</evidence>
<dbReference type="InterPro" id="IPR050425">
    <property type="entry name" value="NAD(P)_dehydrat-like"/>
</dbReference>
<evidence type="ECO:0000256" key="1">
    <source>
        <dbReference type="ARBA" id="ARBA00023002"/>
    </source>
</evidence>
<evidence type="ECO:0000259" key="3">
    <source>
        <dbReference type="Pfam" id="PF01370"/>
    </source>
</evidence>
<evidence type="ECO:0000313" key="5">
    <source>
        <dbReference type="Proteomes" id="UP001369815"/>
    </source>
</evidence>
<protein>
    <recommendedName>
        <fullName evidence="3">NAD-dependent epimerase/dehydratase domain-containing protein</fullName>
    </recommendedName>
</protein>
<organism evidence="4 5">
    <name type="scientific">Daldinia eschscholtzii</name>
    <dbReference type="NCBI Taxonomy" id="292717"/>
    <lineage>
        <taxon>Eukaryota</taxon>
        <taxon>Fungi</taxon>
        <taxon>Dikarya</taxon>
        <taxon>Ascomycota</taxon>
        <taxon>Pezizomycotina</taxon>
        <taxon>Sordariomycetes</taxon>
        <taxon>Xylariomycetidae</taxon>
        <taxon>Xylariales</taxon>
        <taxon>Hypoxylaceae</taxon>
        <taxon>Daldinia</taxon>
    </lineage>
</organism>
<dbReference type="Gene3D" id="3.40.50.720">
    <property type="entry name" value="NAD(P)-binding Rossmann-like Domain"/>
    <property type="match status" value="1"/>
</dbReference>
<keyword evidence="5" id="KW-1185">Reference proteome</keyword>
<proteinExistence type="inferred from homology"/>
<comment type="caution">
    <text evidence="4">The sequence shown here is derived from an EMBL/GenBank/DDBJ whole genome shotgun (WGS) entry which is preliminary data.</text>
</comment>
<dbReference type="GO" id="GO:0016616">
    <property type="term" value="F:oxidoreductase activity, acting on the CH-OH group of donors, NAD or NADP as acceptor"/>
    <property type="evidence" value="ECO:0007669"/>
    <property type="project" value="TreeGrafter"/>
</dbReference>
<dbReference type="SUPFAM" id="SSF51735">
    <property type="entry name" value="NAD(P)-binding Rossmann-fold domains"/>
    <property type="match status" value="1"/>
</dbReference>
<accession>A0AAX6MA87</accession>
<sequence>MSTANNSDVLIAPGSLVVVTGANGYIGSHIVDQFLQRGYRVRGTVRAVSRDQWMKEYFDKKYPGKFELAEVPDMVVSGAYDEAVKGASGFVHAAAPAMDSMQSPDPHVRVKIVVDSTVRALESAAREPGIKRVVLTSSSGSAVFPIANKPVSIDSNTWNEYSIKEAFSPPPYEGEKRMVDVYYASKTMGEQAAWEWVRLHKPHFTFNAVLPDFNTGAPINVARQASRSTAGMISVLIEKGEALKPEDVVFPPQWYIDVRDDAALHVAALIYPDVVDERLFGFAYPFNVNDVIRTLKALYPKHKFGDEIADAGRDLCTVTNERAEELLKRVTGHGWTSLEESIKDTAEALGIH</sequence>
<evidence type="ECO:0000256" key="2">
    <source>
        <dbReference type="ARBA" id="ARBA00023445"/>
    </source>
</evidence>
<dbReference type="PANTHER" id="PTHR10366:SF562">
    <property type="entry name" value="ALDEHYDE REDUCTASE II (AFU_ORTHOLOGUE AFUA_1G11360)"/>
    <property type="match status" value="1"/>
</dbReference>
<dbReference type="AlphaFoldDB" id="A0AAX6MA87"/>
<comment type="similarity">
    <text evidence="2">Belongs to the NAD(P)-dependent epimerase/dehydratase family. Dihydroflavonol-4-reductase subfamily.</text>
</comment>
<dbReference type="FunFam" id="3.40.50.720:FF:000426">
    <property type="entry name" value="Aldehyde reductase 2"/>
    <property type="match status" value="1"/>
</dbReference>
<keyword evidence="1" id="KW-0560">Oxidoreductase</keyword>
<dbReference type="Pfam" id="PF01370">
    <property type="entry name" value="Epimerase"/>
    <property type="match status" value="1"/>
</dbReference>
<dbReference type="EMBL" id="JBANMG010000009">
    <property type="protein sequence ID" value="KAK6949297.1"/>
    <property type="molecule type" value="Genomic_DNA"/>
</dbReference>
<dbReference type="InterPro" id="IPR001509">
    <property type="entry name" value="Epimerase_deHydtase"/>
</dbReference>
<gene>
    <name evidence="4" type="ORF">Daesc_009371</name>
</gene>